<dbReference type="PROSITE" id="PS51186">
    <property type="entry name" value="GNAT"/>
    <property type="match status" value="1"/>
</dbReference>
<evidence type="ECO:0000313" key="5">
    <source>
        <dbReference type="Proteomes" id="UP000237104"/>
    </source>
</evidence>
<dbReference type="Gene3D" id="3.40.630.30">
    <property type="match status" value="1"/>
</dbReference>
<evidence type="ECO:0000256" key="2">
    <source>
        <dbReference type="ARBA" id="ARBA00023315"/>
    </source>
</evidence>
<feature type="domain" description="N-acetyltransferase" evidence="3">
    <location>
        <begin position="8"/>
        <end position="170"/>
    </location>
</feature>
<dbReference type="InterPro" id="IPR016890">
    <property type="entry name" value="UCP028520"/>
</dbReference>
<gene>
    <name evidence="4" type="ORF">C3B59_12050</name>
</gene>
<dbReference type="PANTHER" id="PTHR43877">
    <property type="entry name" value="AMINOALKYLPHOSPHONATE N-ACETYLTRANSFERASE-RELATED-RELATED"/>
    <property type="match status" value="1"/>
</dbReference>
<name>A0A2S3Z751_9MICO</name>
<keyword evidence="1 4" id="KW-0808">Transferase</keyword>
<protein>
    <submittedName>
        <fullName evidence="4">GNAT family N-acetyltransferase</fullName>
    </submittedName>
</protein>
<comment type="caution">
    <text evidence="4">The sequence shown here is derived from an EMBL/GenBank/DDBJ whole genome shotgun (WGS) entry which is preliminary data.</text>
</comment>
<evidence type="ECO:0000313" key="4">
    <source>
        <dbReference type="EMBL" id="POH61381.1"/>
    </source>
</evidence>
<dbReference type="EMBL" id="PPXF01000058">
    <property type="protein sequence ID" value="POH61381.1"/>
    <property type="molecule type" value="Genomic_DNA"/>
</dbReference>
<dbReference type="SUPFAM" id="SSF55729">
    <property type="entry name" value="Acyl-CoA N-acyltransferases (Nat)"/>
    <property type="match status" value="1"/>
</dbReference>
<dbReference type="CDD" id="cd04301">
    <property type="entry name" value="NAT_SF"/>
    <property type="match status" value="1"/>
</dbReference>
<dbReference type="InterPro" id="IPR000182">
    <property type="entry name" value="GNAT_dom"/>
</dbReference>
<dbReference type="PANTHER" id="PTHR43877:SF2">
    <property type="entry name" value="AMINOALKYLPHOSPHONATE N-ACETYLTRANSFERASE-RELATED"/>
    <property type="match status" value="1"/>
</dbReference>
<sequence length="180" mass="18972">MSPTLPPVSLRPFLDTDSAQVLELNSAAVPAVNDLGADDLAALIIASHSAIVVVADAEPDTVLGFAILFAAGADYASENYRYFSGRARTFLYVDRIVVAAGHRGRGLGARLYAAVFDTARALPADVVFCEVNLRPANPESLAFHGRLGFTEIGQQSTKNDTVVVSLLSAVVPKVRSASGR</sequence>
<keyword evidence="2" id="KW-0012">Acyltransferase</keyword>
<dbReference type="Proteomes" id="UP000237104">
    <property type="component" value="Unassembled WGS sequence"/>
</dbReference>
<evidence type="ECO:0000259" key="3">
    <source>
        <dbReference type="PROSITE" id="PS51186"/>
    </source>
</evidence>
<dbReference type="InterPro" id="IPR016181">
    <property type="entry name" value="Acyl_CoA_acyltransferase"/>
</dbReference>
<dbReference type="InterPro" id="IPR050832">
    <property type="entry name" value="Bact_Acetyltransf"/>
</dbReference>
<organism evidence="4 5">
    <name type="scientific">Cryobacterium zongtaii</name>
    <dbReference type="NCBI Taxonomy" id="1259217"/>
    <lineage>
        <taxon>Bacteria</taxon>
        <taxon>Bacillati</taxon>
        <taxon>Actinomycetota</taxon>
        <taxon>Actinomycetes</taxon>
        <taxon>Micrococcales</taxon>
        <taxon>Microbacteriaceae</taxon>
        <taxon>Cryobacterium</taxon>
    </lineage>
</organism>
<dbReference type="AlphaFoldDB" id="A0A2S3Z751"/>
<reference evidence="4 5" key="1">
    <citation type="submission" date="2018-01" db="EMBL/GenBank/DDBJ databases">
        <title>Cryobacterium sp. nov., from glaciers in China.</title>
        <authorList>
            <person name="Liu Q."/>
            <person name="Xin Y.-H."/>
        </authorList>
    </citation>
    <scope>NUCLEOTIDE SEQUENCE [LARGE SCALE GENOMIC DNA]</scope>
    <source>
        <strain evidence="4 5">TMB1-8</strain>
    </source>
</reference>
<evidence type="ECO:0000256" key="1">
    <source>
        <dbReference type="ARBA" id="ARBA00022679"/>
    </source>
</evidence>
<dbReference type="PIRSF" id="PIRSF028520">
    <property type="entry name" value="UCP028520"/>
    <property type="match status" value="1"/>
</dbReference>
<dbReference type="Pfam" id="PF00583">
    <property type="entry name" value="Acetyltransf_1"/>
    <property type="match status" value="1"/>
</dbReference>
<dbReference type="OrthoDB" id="6182349at2"/>
<accession>A0A2S3Z751</accession>
<dbReference type="GO" id="GO:0016747">
    <property type="term" value="F:acyltransferase activity, transferring groups other than amino-acyl groups"/>
    <property type="evidence" value="ECO:0007669"/>
    <property type="project" value="InterPro"/>
</dbReference>
<proteinExistence type="predicted"/>